<evidence type="ECO:0000313" key="5">
    <source>
        <dbReference type="EMBL" id="CZR37976.1"/>
    </source>
</evidence>
<dbReference type="InterPro" id="IPR023213">
    <property type="entry name" value="CAT-like_dom_sf"/>
</dbReference>
<sequence>MAATRTDQQISPASWQSLQQFAKSVISRAMAALLNYLPFFKKEEQRPLPDAVESDDIIPVHLFDDTAAARGIVLVWTLQFEDILNPHKLNNALSKLFGMDGWRRLGGRFRQRSDGGLEIHVPRKFTDERPAVYFTQEEFDTPMSEHPLASRLPKPTGSISTYTGPKEFCALGLRPETPRNMDDFVHSDIPQFCLHVQTFTDGTLVNLTFSHVTTDLMGLSAIFEGWSQVLAGKPEAVIPMPGYRKDVFDDMLKSPPKEQHVLADKILDGWRFKLWGLRSLYESWRSGNIQSRTLCIPKETVSRMMLQARGHLEEEATDNKPFISEGDVFAALSCLMLAKYQGRGTNRELATIMAVDPRSRARSVFLPEKAYVQNSPTNAFVFCRANEILDLPLGKLALQVRQAIQAQTTEEQLKASTALSVESMKTSNMPVVFGSTNMAAQFMSNWSKGDLAEKLDFSPAIEQEVHPESRRGKRGHPLYYQASDPGHNTVSAISSVFVVVGKDYEGNTWFSNSLPQKMWTDLMDYLEQLGRASRESKL</sequence>
<evidence type="ECO:0000256" key="3">
    <source>
        <dbReference type="ARBA" id="ARBA00022679"/>
    </source>
</evidence>
<keyword evidence="3" id="KW-0808">Transferase</keyword>
<dbReference type="GeneID" id="42051712"/>
<keyword evidence="6" id="KW-1185">Reference proteome</keyword>
<dbReference type="EMBL" id="FJOF01000003">
    <property type="protein sequence ID" value="CZR37976.1"/>
    <property type="molecule type" value="Genomic_DNA"/>
</dbReference>
<dbReference type="AlphaFoldDB" id="A0A1L7VE26"/>
<dbReference type="PANTHER" id="PTHR31896">
    <property type="entry name" value="FAMILY REGULATORY PROTEIN, PUTATIVE (AFU_ORTHOLOGUE AFUA_3G14730)-RELATED"/>
    <property type="match status" value="1"/>
</dbReference>
<dbReference type="GO" id="GO:0016746">
    <property type="term" value="F:acyltransferase activity"/>
    <property type="evidence" value="ECO:0007669"/>
    <property type="project" value="UniProtKB-KW"/>
</dbReference>
<comment type="similarity">
    <text evidence="2">Belongs to the plant acyltransferase family.</text>
</comment>
<dbReference type="Gene3D" id="3.30.559.10">
    <property type="entry name" value="Chloramphenicol acetyltransferase-like domain"/>
    <property type="match status" value="2"/>
</dbReference>
<dbReference type="InterPro" id="IPR051283">
    <property type="entry name" value="Sec_Metabolite_Acyltrans"/>
</dbReference>
<evidence type="ECO:0000256" key="4">
    <source>
        <dbReference type="ARBA" id="ARBA00023315"/>
    </source>
</evidence>
<name>A0A1L7VE26_FUSPR</name>
<protein>
    <recommendedName>
        <fullName evidence="7">Acetyltransferase BOT5</fullName>
    </recommendedName>
</protein>
<dbReference type="PANTHER" id="PTHR31896:SF69">
    <property type="entry name" value="FAMILY REGULATORY PROTEIN, PUTATIVE (AFU_ORTHOLOGUE AFUA_3G14730)-RELATED"/>
    <property type="match status" value="1"/>
</dbReference>
<evidence type="ECO:0000256" key="1">
    <source>
        <dbReference type="ARBA" id="ARBA00005179"/>
    </source>
</evidence>
<evidence type="ECO:0008006" key="7">
    <source>
        <dbReference type="Google" id="ProtNLM"/>
    </source>
</evidence>
<proteinExistence type="inferred from homology"/>
<evidence type="ECO:0000313" key="6">
    <source>
        <dbReference type="Proteomes" id="UP000183971"/>
    </source>
</evidence>
<accession>A0A1L7VE26</accession>
<organism evidence="5 6">
    <name type="scientific">Fusarium proliferatum (strain ET1)</name>
    <name type="common">Orchid endophyte fungus</name>
    <dbReference type="NCBI Taxonomy" id="1227346"/>
    <lineage>
        <taxon>Eukaryota</taxon>
        <taxon>Fungi</taxon>
        <taxon>Dikarya</taxon>
        <taxon>Ascomycota</taxon>
        <taxon>Pezizomycotina</taxon>
        <taxon>Sordariomycetes</taxon>
        <taxon>Hypocreomycetidae</taxon>
        <taxon>Hypocreales</taxon>
        <taxon>Nectriaceae</taxon>
        <taxon>Fusarium</taxon>
        <taxon>Fusarium fujikuroi species complex</taxon>
    </lineage>
</organism>
<dbReference type="Pfam" id="PF02458">
    <property type="entry name" value="Transferase"/>
    <property type="match status" value="1"/>
</dbReference>
<dbReference type="Proteomes" id="UP000183971">
    <property type="component" value="Unassembled WGS sequence"/>
</dbReference>
<gene>
    <name evidence="5" type="ORF">FPRO_06833</name>
</gene>
<keyword evidence="4" id="KW-0012">Acyltransferase</keyword>
<dbReference type="RefSeq" id="XP_031078569.1">
    <property type="nucleotide sequence ID" value="XM_031228210.1"/>
</dbReference>
<reference evidence="6" key="1">
    <citation type="journal article" date="2016" name="Genome Biol. Evol.">
        <title>Comparative 'omics' of the Fusarium fujikuroi species complex highlights differences in genetic potential and metabolite synthesis.</title>
        <authorList>
            <person name="Niehaus E.-M."/>
            <person name="Muensterkoetter M."/>
            <person name="Proctor R.H."/>
            <person name="Brown D.W."/>
            <person name="Sharon A."/>
            <person name="Idan Y."/>
            <person name="Oren-Young L."/>
            <person name="Sieber C.M."/>
            <person name="Novak O."/>
            <person name="Pencik A."/>
            <person name="Tarkowska D."/>
            <person name="Hromadova K."/>
            <person name="Freeman S."/>
            <person name="Maymon M."/>
            <person name="Elazar M."/>
            <person name="Youssef S.A."/>
            <person name="El-Shabrawy E.S.M."/>
            <person name="Shalaby A.B.A."/>
            <person name="Houterman P."/>
            <person name="Brock N.L."/>
            <person name="Burkhardt I."/>
            <person name="Tsavkelova E.A."/>
            <person name="Dickschat J.S."/>
            <person name="Galuszka P."/>
            <person name="Gueldener U."/>
            <person name="Tudzynski B."/>
        </authorList>
    </citation>
    <scope>NUCLEOTIDE SEQUENCE [LARGE SCALE GENOMIC DNA]</scope>
    <source>
        <strain evidence="6">ET1</strain>
    </source>
</reference>
<dbReference type="VEuPathDB" id="FungiDB:FPRO_06833"/>
<evidence type="ECO:0000256" key="2">
    <source>
        <dbReference type="ARBA" id="ARBA00009861"/>
    </source>
</evidence>
<comment type="caution">
    <text evidence="5">The sequence shown here is derived from an EMBL/GenBank/DDBJ whole genome shotgun (WGS) entry which is preliminary data.</text>
</comment>
<comment type="pathway">
    <text evidence="1">Secondary metabolite biosynthesis.</text>
</comment>